<dbReference type="EMBL" id="CAUM01000074">
    <property type="protein sequence ID" value="CCV05745.1"/>
    <property type="molecule type" value="Genomic_DNA"/>
</dbReference>
<accession>M5ENJ4</accession>
<comment type="caution">
    <text evidence="1">The sequence shown here is derived from an EMBL/GenBank/DDBJ whole genome shotgun (WGS) entry which is preliminary data.</text>
</comment>
<organism evidence="1 2">
    <name type="scientific">Mesorhizobium metallidurans STM 2683</name>
    <dbReference type="NCBI Taxonomy" id="1297569"/>
    <lineage>
        <taxon>Bacteria</taxon>
        <taxon>Pseudomonadati</taxon>
        <taxon>Pseudomonadota</taxon>
        <taxon>Alphaproteobacteria</taxon>
        <taxon>Hyphomicrobiales</taxon>
        <taxon>Phyllobacteriaceae</taxon>
        <taxon>Mesorhizobium</taxon>
    </lineage>
</organism>
<proteinExistence type="predicted"/>
<sequence length="55" mass="6168">MAYLLARSFRHLLQSEHRFAGGDVEADAVGRFIGFEVTRVLSVCLEKKLSDISDL</sequence>
<protein>
    <submittedName>
        <fullName evidence="1">Uncharacterized protein</fullName>
    </submittedName>
</protein>
<dbReference type="Proteomes" id="UP000012062">
    <property type="component" value="Unassembled WGS sequence"/>
</dbReference>
<gene>
    <name evidence="1" type="ORF">MESS2_1650028</name>
</gene>
<keyword evidence="2" id="KW-1185">Reference proteome</keyword>
<dbReference type="STRING" id="1297569.MESS2_1650028"/>
<name>M5ENJ4_9HYPH</name>
<dbReference type="AlphaFoldDB" id="M5ENJ4"/>
<evidence type="ECO:0000313" key="1">
    <source>
        <dbReference type="EMBL" id="CCV05745.1"/>
    </source>
</evidence>
<evidence type="ECO:0000313" key="2">
    <source>
        <dbReference type="Proteomes" id="UP000012062"/>
    </source>
</evidence>
<reference evidence="1 2" key="1">
    <citation type="submission" date="2013-02" db="EMBL/GenBank/DDBJ databases">
        <authorList>
            <person name="Genoscope - CEA"/>
        </authorList>
    </citation>
    <scope>NUCLEOTIDE SEQUENCE [LARGE SCALE GENOMIC DNA]</scope>
    <source>
        <strain evidence="1 2">STM 2683</strain>
    </source>
</reference>